<dbReference type="Pfam" id="PF24750">
    <property type="entry name" value="b-prop_At3g26010-like"/>
    <property type="match status" value="1"/>
</dbReference>
<dbReference type="InterPro" id="IPR056592">
    <property type="entry name" value="Beta-prop_At3g26010-like"/>
</dbReference>
<feature type="domain" description="F-box protein At3g26010-like beta-propeller" evidence="1">
    <location>
        <begin position="13"/>
        <end position="182"/>
    </location>
</feature>
<dbReference type="PANTHER" id="PTHR35546">
    <property type="entry name" value="F-BOX PROTEIN INTERACTION DOMAIN PROTEIN-RELATED"/>
    <property type="match status" value="1"/>
</dbReference>
<dbReference type="PANTHER" id="PTHR35546:SF80">
    <property type="entry name" value="F-BOX DOMAIN CONTAINING PROTEIN EXPRESSED"/>
    <property type="match status" value="1"/>
</dbReference>
<proteinExistence type="predicted"/>
<dbReference type="AlphaFoldDB" id="A0A0A9AAH8"/>
<evidence type="ECO:0000259" key="1">
    <source>
        <dbReference type="Pfam" id="PF24750"/>
    </source>
</evidence>
<name>A0A0A9AAH8_ARUDO</name>
<dbReference type="InterPro" id="IPR055290">
    <property type="entry name" value="At3g26010-like"/>
</dbReference>
<dbReference type="SUPFAM" id="SSF63829">
    <property type="entry name" value="Calcium-dependent phosphotriesterase"/>
    <property type="match status" value="1"/>
</dbReference>
<reference evidence="2" key="2">
    <citation type="journal article" date="2015" name="Data Brief">
        <title>Shoot transcriptome of the giant reed, Arundo donax.</title>
        <authorList>
            <person name="Barrero R.A."/>
            <person name="Guerrero F.D."/>
            <person name="Moolhuijzen P."/>
            <person name="Goolsby J.A."/>
            <person name="Tidwell J."/>
            <person name="Bellgard S.E."/>
            <person name="Bellgard M.I."/>
        </authorList>
    </citation>
    <scope>NUCLEOTIDE SEQUENCE</scope>
    <source>
        <tissue evidence="2">Shoot tissue taken approximately 20 cm above the soil surface</tissue>
    </source>
</reference>
<evidence type="ECO:0000313" key="2">
    <source>
        <dbReference type="EMBL" id="JAD44047.1"/>
    </source>
</evidence>
<protein>
    <recommendedName>
        <fullName evidence="1">F-box protein At3g26010-like beta-propeller domain-containing protein</fullName>
    </recommendedName>
</protein>
<accession>A0A0A9AAH8</accession>
<sequence length="206" mass="23909">MSEFVATDYGSVKGVEIYSSETGAWSYSMSAWDYEEISEGSPSVFFNCLLHFVTFKFAIVAVDVEGESWWVLPMPEDIDDYNSWEPGFIGRYQGNLCYINEFDYESDMSVWVLEDYGTEEWILKHQVSIQRLTEKITTPPESIYYHLITVHPDCNWIFYIAGSDHTLMAYDMDRDEVHVIKNLGSDCWLPCIPYVPFYVESLTDGH</sequence>
<dbReference type="EMBL" id="GBRH01253848">
    <property type="protein sequence ID" value="JAD44047.1"/>
    <property type="molecule type" value="Transcribed_RNA"/>
</dbReference>
<reference evidence="2" key="1">
    <citation type="submission" date="2014-09" db="EMBL/GenBank/DDBJ databases">
        <authorList>
            <person name="Magalhaes I.L.F."/>
            <person name="Oliveira U."/>
            <person name="Santos F.R."/>
            <person name="Vidigal T.H.D.A."/>
            <person name="Brescovit A.D."/>
            <person name="Santos A.J."/>
        </authorList>
    </citation>
    <scope>NUCLEOTIDE SEQUENCE</scope>
    <source>
        <tissue evidence="2">Shoot tissue taken approximately 20 cm above the soil surface</tissue>
    </source>
</reference>
<organism evidence="2">
    <name type="scientific">Arundo donax</name>
    <name type="common">Giant reed</name>
    <name type="synonym">Donax arundinaceus</name>
    <dbReference type="NCBI Taxonomy" id="35708"/>
    <lineage>
        <taxon>Eukaryota</taxon>
        <taxon>Viridiplantae</taxon>
        <taxon>Streptophyta</taxon>
        <taxon>Embryophyta</taxon>
        <taxon>Tracheophyta</taxon>
        <taxon>Spermatophyta</taxon>
        <taxon>Magnoliopsida</taxon>
        <taxon>Liliopsida</taxon>
        <taxon>Poales</taxon>
        <taxon>Poaceae</taxon>
        <taxon>PACMAD clade</taxon>
        <taxon>Arundinoideae</taxon>
        <taxon>Arundineae</taxon>
        <taxon>Arundo</taxon>
    </lineage>
</organism>